<organism evidence="2 3">
    <name type="scientific">Paraconexibacter antarcticus</name>
    <dbReference type="NCBI Taxonomy" id="2949664"/>
    <lineage>
        <taxon>Bacteria</taxon>
        <taxon>Bacillati</taxon>
        <taxon>Actinomycetota</taxon>
        <taxon>Thermoleophilia</taxon>
        <taxon>Solirubrobacterales</taxon>
        <taxon>Paraconexibacteraceae</taxon>
        <taxon>Paraconexibacter</taxon>
    </lineage>
</organism>
<evidence type="ECO:0000259" key="1">
    <source>
        <dbReference type="Pfam" id="PF00535"/>
    </source>
</evidence>
<gene>
    <name evidence="2" type="ORF">NBH00_15065</name>
</gene>
<keyword evidence="2" id="KW-0328">Glycosyltransferase</keyword>
<dbReference type="PANTHER" id="PTHR43179:SF7">
    <property type="entry name" value="RHAMNOSYLTRANSFERASE WBBL"/>
    <property type="match status" value="1"/>
</dbReference>
<dbReference type="EMBL" id="CP098502">
    <property type="protein sequence ID" value="UTI62678.1"/>
    <property type="molecule type" value="Genomic_DNA"/>
</dbReference>
<dbReference type="Gene3D" id="3.90.550.10">
    <property type="entry name" value="Spore Coat Polysaccharide Biosynthesis Protein SpsA, Chain A"/>
    <property type="match status" value="1"/>
</dbReference>
<dbReference type="PANTHER" id="PTHR43179">
    <property type="entry name" value="RHAMNOSYLTRANSFERASE WBBL"/>
    <property type="match status" value="1"/>
</dbReference>
<dbReference type="SUPFAM" id="SSF53448">
    <property type="entry name" value="Nucleotide-diphospho-sugar transferases"/>
    <property type="match status" value="1"/>
</dbReference>
<dbReference type="CDD" id="cd04186">
    <property type="entry name" value="GT_2_like_c"/>
    <property type="match status" value="1"/>
</dbReference>
<dbReference type="Pfam" id="PF13641">
    <property type="entry name" value="Glyco_tranf_2_3"/>
    <property type="match status" value="1"/>
</dbReference>
<dbReference type="RefSeq" id="WP_254569413.1">
    <property type="nucleotide sequence ID" value="NZ_CP098502.1"/>
</dbReference>
<feature type="domain" description="Glycosyltransferase 2-like" evidence="1">
    <location>
        <begin position="9"/>
        <end position="129"/>
    </location>
</feature>
<dbReference type="EC" id="2.4.-.-" evidence="2"/>
<name>A0ABY5DLH2_9ACTN</name>
<keyword evidence="2" id="KW-0808">Transferase</keyword>
<dbReference type="Proteomes" id="UP001056035">
    <property type="component" value="Chromosome"/>
</dbReference>
<proteinExistence type="predicted"/>
<reference evidence="2 3" key="1">
    <citation type="submission" date="2022-06" db="EMBL/GenBank/DDBJ databases">
        <title>Paraconexibacter antarcticus.</title>
        <authorList>
            <person name="Kim C.S."/>
        </authorList>
    </citation>
    <scope>NUCLEOTIDE SEQUENCE [LARGE SCALE GENOMIC DNA]</scope>
    <source>
        <strain evidence="2 3">02-257</strain>
    </source>
</reference>
<dbReference type="Pfam" id="PF00535">
    <property type="entry name" value="Glycos_transf_2"/>
    <property type="match status" value="1"/>
</dbReference>
<evidence type="ECO:0000313" key="3">
    <source>
        <dbReference type="Proteomes" id="UP001056035"/>
    </source>
</evidence>
<accession>A0ABY5DLH2</accession>
<dbReference type="InterPro" id="IPR001173">
    <property type="entry name" value="Glyco_trans_2-like"/>
</dbReference>
<protein>
    <submittedName>
        <fullName evidence="2">Glycosyltransferase</fullName>
        <ecNumber evidence="2">2.4.-.-</ecNumber>
    </submittedName>
</protein>
<keyword evidence="3" id="KW-1185">Reference proteome</keyword>
<sequence length="317" mass="34199">MPSDPAALVVVVSWNTAALLDTCLEALRADHDSGLARVVVVDNGSTDGSPARVRERHPWVTLVEAGANLGYGPAINLGCARDAAAHPGPPPRWLVAANADVAVHPGALRDLVAAGDGDPQTAVLAPRLVLPDGAVQHHVHPFPSLAALAAIHLPSAADLLPAGRVVEGRWDPYRPAIVDWAHGALLLVRRGPFDAIGGFRADQWLYAEDVDLCWRLRRAGWRTRYVPHAAVTHAVSAATSQAWTDDGARDDRKQAATYAWMQVGLGRRRTALLAGAAWAAARLQARREPAGWRRDRALAYAARHRRGFLAAVRHRRR</sequence>
<dbReference type="InterPro" id="IPR029044">
    <property type="entry name" value="Nucleotide-diphossugar_trans"/>
</dbReference>
<dbReference type="GO" id="GO:0016757">
    <property type="term" value="F:glycosyltransferase activity"/>
    <property type="evidence" value="ECO:0007669"/>
    <property type="project" value="UniProtKB-KW"/>
</dbReference>
<evidence type="ECO:0000313" key="2">
    <source>
        <dbReference type="EMBL" id="UTI62678.1"/>
    </source>
</evidence>